<accession>A0A0A1MWT4</accession>
<dbReference type="InterPro" id="IPR029493">
    <property type="entry name" value="RecD2-like_HHH"/>
</dbReference>
<feature type="domain" description="ATP-dependent RecD2 DNA helicase OB-fold" evidence="8">
    <location>
        <begin position="13"/>
        <end position="90"/>
    </location>
</feature>
<dbReference type="EC" id="5.6.2.3" evidence="3"/>
<keyword evidence="3" id="KW-0378">Hydrolase</keyword>
<protein>
    <recommendedName>
        <fullName evidence="3">ATP-dependent RecD2 DNA helicase</fullName>
        <ecNumber evidence="3">5.6.2.3</ecNumber>
    </recommendedName>
    <alternativeName>
        <fullName evidence="3">DNA 5'-3' helicase subunit RecD2</fullName>
    </alternativeName>
</protein>
<evidence type="ECO:0000313" key="9">
    <source>
        <dbReference type="EMBL" id="CEI83852.1"/>
    </source>
</evidence>
<dbReference type="InterPro" id="IPR027785">
    <property type="entry name" value="UvrD-like_helicase_C"/>
</dbReference>
<evidence type="ECO:0000256" key="3">
    <source>
        <dbReference type="HAMAP-Rule" id="MF_01488"/>
    </source>
</evidence>
<dbReference type="GO" id="GO:0017116">
    <property type="term" value="F:single-stranded DNA helicase activity"/>
    <property type="evidence" value="ECO:0007669"/>
    <property type="project" value="TreeGrafter"/>
</dbReference>
<feature type="binding site" evidence="3">
    <location>
        <begin position="361"/>
        <end position="365"/>
    </location>
    <ligand>
        <name>ATP</name>
        <dbReference type="ChEBI" id="CHEBI:30616"/>
    </ligand>
</feature>
<dbReference type="SUPFAM" id="SSF52540">
    <property type="entry name" value="P-loop containing nucleoside triphosphate hydrolases"/>
    <property type="match status" value="2"/>
</dbReference>
<keyword evidence="3" id="KW-0413">Isomerase</keyword>
<dbReference type="GO" id="GO:0009338">
    <property type="term" value="C:exodeoxyribonuclease V complex"/>
    <property type="evidence" value="ECO:0007669"/>
    <property type="project" value="TreeGrafter"/>
</dbReference>
<dbReference type="Pfam" id="PF13538">
    <property type="entry name" value="UvrD_C_2"/>
    <property type="match status" value="1"/>
</dbReference>
<dbReference type="OrthoDB" id="9803432at2"/>
<dbReference type="CDD" id="cd18809">
    <property type="entry name" value="SF1_C_RecD"/>
    <property type="match status" value="1"/>
</dbReference>
<proteinExistence type="inferred from homology"/>
<keyword evidence="3" id="KW-0238">DNA-binding</keyword>
<keyword evidence="3 9" id="KW-0347">Helicase</keyword>
<keyword evidence="1 3" id="KW-0547">Nucleotide-binding</keyword>
<evidence type="ECO:0000256" key="2">
    <source>
        <dbReference type="ARBA" id="ARBA00022840"/>
    </source>
</evidence>
<dbReference type="GO" id="GO:0006310">
    <property type="term" value="P:DNA recombination"/>
    <property type="evidence" value="ECO:0007669"/>
    <property type="project" value="InterPro"/>
</dbReference>
<dbReference type="Pfam" id="PF18335">
    <property type="entry name" value="SH3_13"/>
    <property type="match status" value="1"/>
</dbReference>
<name>A0A0A1MWT4_9BACI</name>
<dbReference type="Proteomes" id="UP000040453">
    <property type="component" value="Unassembled WGS sequence"/>
</dbReference>
<organism evidence="9 10">
    <name type="scientific">Oceanobacillus oncorhynchi</name>
    <dbReference type="NCBI Taxonomy" id="545501"/>
    <lineage>
        <taxon>Bacteria</taxon>
        <taxon>Bacillati</taxon>
        <taxon>Bacillota</taxon>
        <taxon>Bacilli</taxon>
        <taxon>Bacillales</taxon>
        <taxon>Bacillaceae</taxon>
        <taxon>Oceanobacillus</taxon>
    </lineage>
</organism>
<dbReference type="Gene3D" id="1.10.10.2220">
    <property type="match status" value="1"/>
</dbReference>
<dbReference type="NCBIfam" id="TIGR01448">
    <property type="entry name" value="recD_rel"/>
    <property type="match status" value="1"/>
</dbReference>
<dbReference type="PANTHER" id="PTHR43788:SF6">
    <property type="entry name" value="DNA HELICASE B"/>
    <property type="match status" value="1"/>
</dbReference>
<dbReference type="Gene3D" id="3.40.50.300">
    <property type="entry name" value="P-loop containing nucleotide triphosphate hydrolases"/>
    <property type="match status" value="2"/>
</dbReference>
<dbReference type="GO" id="GO:0043139">
    <property type="term" value="F:5'-3' DNA helicase activity"/>
    <property type="evidence" value="ECO:0007669"/>
    <property type="project" value="UniProtKB-UniRule"/>
</dbReference>
<dbReference type="HAMAP" id="MF_01488">
    <property type="entry name" value="RecD2"/>
    <property type="match status" value="1"/>
</dbReference>
<dbReference type="RefSeq" id="WP_042534325.1">
    <property type="nucleotide sequence ID" value="NZ_CAXOIH010000007.1"/>
</dbReference>
<dbReference type="InterPro" id="IPR055446">
    <property type="entry name" value="RecD2_N_OB"/>
</dbReference>
<dbReference type="GO" id="GO:0005524">
    <property type="term" value="F:ATP binding"/>
    <property type="evidence" value="ECO:0007669"/>
    <property type="project" value="UniProtKB-UniRule"/>
</dbReference>
<comment type="catalytic activity">
    <reaction evidence="3">
        <text>ATP + H2O = ADP + phosphate + H(+)</text>
        <dbReference type="Rhea" id="RHEA:13065"/>
        <dbReference type="ChEBI" id="CHEBI:15377"/>
        <dbReference type="ChEBI" id="CHEBI:15378"/>
        <dbReference type="ChEBI" id="CHEBI:30616"/>
        <dbReference type="ChEBI" id="CHEBI:43474"/>
        <dbReference type="ChEBI" id="CHEBI:456216"/>
        <dbReference type="EC" id="5.6.2.3"/>
    </reaction>
</comment>
<feature type="compositionally biased region" description="Acidic residues" evidence="4">
    <location>
        <begin position="762"/>
        <end position="778"/>
    </location>
</feature>
<dbReference type="Pfam" id="PF23139">
    <property type="entry name" value="OB_YrrC"/>
    <property type="match status" value="1"/>
</dbReference>
<dbReference type="GO" id="GO:0003677">
    <property type="term" value="F:DNA binding"/>
    <property type="evidence" value="ECO:0007669"/>
    <property type="project" value="UniProtKB-UniRule"/>
</dbReference>
<dbReference type="EMBL" id="CDGG01000001">
    <property type="protein sequence ID" value="CEI83852.1"/>
    <property type="molecule type" value="Genomic_DNA"/>
</dbReference>
<dbReference type="InterPro" id="IPR041451">
    <property type="entry name" value="RecD2_SH13"/>
</dbReference>
<feature type="region of interest" description="Disordered" evidence="4">
    <location>
        <begin position="759"/>
        <end position="778"/>
    </location>
</feature>
<dbReference type="InterPro" id="IPR006345">
    <property type="entry name" value="RecD2"/>
</dbReference>
<evidence type="ECO:0000259" key="8">
    <source>
        <dbReference type="Pfam" id="PF23139"/>
    </source>
</evidence>
<evidence type="ECO:0000313" key="10">
    <source>
        <dbReference type="Proteomes" id="UP000040453"/>
    </source>
</evidence>
<dbReference type="Pfam" id="PF14490">
    <property type="entry name" value="HHH_RecD2"/>
    <property type="match status" value="1"/>
</dbReference>
<keyword evidence="10" id="KW-1185">Reference proteome</keyword>
<comment type="similarity">
    <text evidence="3">Belongs to the RecD family. RecD2 subfamily.</text>
</comment>
<feature type="domain" description="UvrD-like helicase C-terminal" evidence="5">
    <location>
        <begin position="672"/>
        <end position="719"/>
    </location>
</feature>
<evidence type="ECO:0000259" key="7">
    <source>
        <dbReference type="Pfam" id="PF18335"/>
    </source>
</evidence>
<evidence type="ECO:0000259" key="6">
    <source>
        <dbReference type="Pfam" id="PF14490"/>
    </source>
</evidence>
<feature type="domain" description="ATP-dependent RecD2 DNA helicase-like helix-hairpin-helix" evidence="6">
    <location>
        <begin position="155"/>
        <end position="245"/>
    </location>
</feature>
<dbReference type="STRING" id="545501.BN997_03774"/>
<dbReference type="Gene3D" id="2.30.30.940">
    <property type="match status" value="1"/>
</dbReference>
<dbReference type="GO" id="GO:0016887">
    <property type="term" value="F:ATP hydrolysis activity"/>
    <property type="evidence" value="ECO:0007669"/>
    <property type="project" value="RHEA"/>
</dbReference>
<dbReference type="PANTHER" id="PTHR43788">
    <property type="entry name" value="DNA2/NAM7 HELICASE FAMILY MEMBER"/>
    <property type="match status" value="1"/>
</dbReference>
<gene>
    <name evidence="3 9" type="primary">recD2</name>
    <name evidence="9" type="ORF">BN997_03774</name>
</gene>
<dbReference type="InterPro" id="IPR050534">
    <property type="entry name" value="Coronavir_polyprotein_1ab"/>
</dbReference>
<evidence type="ECO:0000256" key="1">
    <source>
        <dbReference type="ARBA" id="ARBA00022741"/>
    </source>
</evidence>
<comment type="function">
    <text evidence="3">DNA-dependent ATPase and ATP-dependent 5'-3' DNA helicase. Has no activity on blunt DNA or DNA with 3'-overhangs, requires at least 10 bases of 5'-ssDNA for helicase activity.</text>
</comment>
<keyword evidence="2 3" id="KW-0067">ATP-binding</keyword>
<dbReference type="InterPro" id="IPR027417">
    <property type="entry name" value="P-loop_NTPase"/>
</dbReference>
<evidence type="ECO:0000259" key="5">
    <source>
        <dbReference type="Pfam" id="PF13538"/>
    </source>
</evidence>
<reference evidence="9 10" key="1">
    <citation type="submission" date="2014-11" db="EMBL/GenBank/DDBJ databases">
        <authorList>
            <person name="Urmite Genomes Urmite Genomes"/>
        </authorList>
    </citation>
    <scope>NUCLEOTIDE SEQUENCE [LARGE SCALE GENOMIC DNA]</scope>
    <source>
        <strain evidence="9 10">Oc5</strain>
    </source>
</reference>
<sequence>MGNQIETKEALPFVTGSVINTIFRNEAEHFSIVRIKITKTNLDYQDKEIIVKGYFDQLQDQTAYCFYGVMEKHPRYGSQLKVQSYETILPTTKDGLVQYLSSDLFYGVGKKSALKIVEKLGENAVSKIMDDPSVLDGVSGVSKETGKKLAERLRENQGFERVAVKLSEYGIGLKMAQVIYQTYRDEALEVLKKDPYQYVFDIEGFGFKMADQIASGQGISHTHESRIGAGVIYILQQSIQAGHVYLPFEKCMQEVIYLLHLPNPDQGSVSDVIMQLNTEKKVIVIDERVYLPSLYYAEDNFTASLKKILTKPIEDEVPLAELLKITGEIEEEESLSYGKEQFDAIVQAIHSKIMILTGGPGTGKTTVITGIIQAFAQIHELSLNLSDYQKKDNFPFILTAPTGRAAKRMSESTGLPAVTIHRLLGWNGMGSFEKDEHEPLSGKLLIVDEFSMVDTWLANHLFKAIPDTMQIILVGDEDQLPSVGPGQVLTDLMKSEVLPVISLTDVYRQKEGSKIIQLAHQIKNTDCDKNSLENARDFSFISCHDYQMTDVLTSIIDKAQKKGIDSSSIQVLSPMYRSQAGIHAINEALQQLINPPGEKKREIAFQDVVYRVGDRVIQLINQPEDGIYNGDIGEIVAMFKPEENAENEEQIVIAFEDKEVVFIRKDYNNFTHAFCISIHKSQGSEFPIVILPVVYSHHRMLRKNLLYTAITRGKESLIICGEKEAFIKGVQTEDTNRRYTSLQEMLHIQLANQKAEKKEYETVEDIPEEELSPYDFMD</sequence>
<dbReference type="Pfam" id="PF13245">
    <property type="entry name" value="AAA_19"/>
    <property type="match status" value="1"/>
</dbReference>
<feature type="domain" description="ATP-dependent RecD2 DNA helicase SH3" evidence="7">
    <location>
        <begin position="585"/>
        <end position="655"/>
    </location>
</feature>
<dbReference type="CDD" id="cd17933">
    <property type="entry name" value="DEXSc_RecD-like"/>
    <property type="match status" value="1"/>
</dbReference>
<evidence type="ECO:0000256" key="4">
    <source>
        <dbReference type="SAM" id="MobiDB-lite"/>
    </source>
</evidence>
<dbReference type="AlphaFoldDB" id="A0A0A1MWT4"/>